<dbReference type="Proteomes" id="UP000008064">
    <property type="component" value="Unassembled WGS sequence"/>
</dbReference>
<gene>
    <name evidence="1" type="ORF">SERLADRAFT_404684</name>
</gene>
<dbReference type="RefSeq" id="XP_007312456.1">
    <property type="nucleotide sequence ID" value="XM_007312394.1"/>
</dbReference>
<evidence type="ECO:0000313" key="1">
    <source>
        <dbReference type="EMBL" id="EGO30572.1"/>
    </source>
</evidence>
<reference evidence="1" key="1">
    <citation type="submission" date="2011-04" db="EMBL/GenBank/DDBJ databases">
        <title>Evolution of plant cell wall degrading machinery underlies the functional diversity of forest fungi.</title>
        <authorList>
            <consortium name="US DOE Joint Genome Institute (JGI-PGF)"/>
            <person name="Eastwood D.C."/>
            <person name="Floudas D."/>
            <person name="Binder M."/>
            <person name="Majcherczyk A."/>
            <person name="Schneider P."/>
            <person name="Aerts A."/>
            <person name="Asiegbu F.O."/>
            <person name="Baker S.E."/>
            <person name="Barry K."/>
            <person name="Bendiksby M."/>
            <person name="Blumentritt M."/>
            <person name="Coutinho P.M."/>
            <person name="Cullen D."/>
            <person name="Cullen D."/>
            <person name="Gathman A."/>
            <person name="Goodell B."/>
            <person name="Henrissat B."/>
            <person name="Ihrmark K."/>
            <person name="Kauserud H."/>
            <person name="Kohler A."/>
            <person name="LaButti K."/>
            <person name="Lapidus A."/>
            <person name="Lavin J.L."/>
            <person name="Lee Y.-H."/>
            <person name="Lindquist E."/>
            <person name="Lilly W."/>
            <person name="Lucas S."/>
            <person name="Morin E."/>
            <person name="Murat C."/>
            <person name="Oguiza J.A."/>
            <person name="Park J."/>
            <person name="Pisabarro A.G."/>
            <person name="Riley R."/>
            <person name="Rosling A."/>
            <person name="Salamov A."/>
            <person name="Schmidt O."/>
            <person name="Schmutz J."/>
            <person name="Skrede I."/>
            <person name="Stenlid J."/>
            <person name="Wiebenga A."/>
            <person name="Xie X."/>
            <person name="Kues U."/>
            <person name="Hibbett D.S."/>
            <person name="Hoffmeister D."/>
            <person name="Hogberg N."/>
            <person name="Martin F."/>
            <person name="Grigoriev I.V."/>
            <person name="Watkinson S.C."/>
        </authorList>
    </citation>
    <scope>NUCLEOTIDE SEQUENCE</scope>
    <source>
        <strain evidence="1">S7.9</strain>
    </source>
</reference>
<dbReference type="KEGG" id="sla:SERLADRAFT_404684"/>
<dbReference type="GeneID" id="18812436"/>
<organism>
    <name type="scientific">Serpula lacrymans var. lacrymans (strain S7.9)</name>
    <name type="common">Dry rot fungus</name>
    <dbReference type="NCBI Taxonomy" id="578457"/>
    <lineage>
        <taxon>Eukaryota</taxon>
        <taxon>Fungi</taxon>
        <taxon>Dikarya</taxon>
        <taxon>Basidiomycota</taxon>
        <taxon>Agaricomycotina</taxon>
        <taxon>Agaricomycetes</taxon>
        <taxon>Agaricomycetidae</taxon>
        <taxon>Boletales</taxon>
        <taxon>Coniophorineae</taxon>
        <taxon>Serpulaceae</taxon>
        <taxon>Serpula</taxon>
    </lineage>
</organism>
<accession>F8NED8</accession>
<proteinExistence type="predicted"/>
<sequence length="362" mass="41539">MASMFSPAILVEHQLANEFDCTNISSSDHFFDSVIFNFVLLERDCVTWQSCYTSTICAGNPAIPLHQLGYNMLAPLEHSFLSRPYSPPLTEINEEKDYPLPNSYPSHFLSQKNTIIIPTFCNHYLAANKVFQAEHDCNANVLWTKKEKEMTCAHRYLQSQYQDSVKATCEMYLRIPANIILGQSLNIRKSDGSLMVFFCTSLPEYIRSSLQPKLLAAFENNELLTEKPGQHDEDDIFEVLHFFWYNCHCTRLPTNFLENQGDDTPTEILPLMLEREDGCCTNYSQMIPYLSKEIKDHNTIYQTIKVVFADLFHWIHDVIELQLPEEYELLAEVASILPGNNSSPIFPFLSLVINLNVSTKGH</sequence>
<dbReference type="AlphaFoldDB" id="F8NED8"/>
<dbReference type="EMBL" id="GL945428">
    <property type="protein sequence ID" value="EGO30572.1"/>
    <property type="molecule type" value="Genomic_DNA"/>
</dbReference>
<dbReference type="OrthoDB" id="2690740at2759"/>
<name>F8NED8_SERL9</name>
<dbReference type="HOGENOM" id="CLU_027015_0_0_1"/>
<protein>
    <submittedName>
        <fullName evidence="1">Uncharacterized protein</fullName>
    </submittedName>
</protein>